<name>A0A1E8FER2_9ALTE</name>
<evidence type="ECO:0000259" key="1">
    <source>
        <dbReference type="Pfam" id="PF13480"/>
    </source>
</evidence>
<dbReference type="InterPro" id="IPR038740">
    <property type="entry name" value="BioF2-like_GNAT_dom"/>
</dbReference>
<dbReference type="SUPFAM" id="SSF63825">
    <property type="entry name" value="YWTD domain"/>
    <property type="match status" value="1"/>
</dbReference>
<keyword evidence="3" id="KW-1185">Reference proteome</keyword>
<dbReference type="Pfam" id="PF13480">
    <property type="entry name" value="Acetyltransf_6"/>
    <property type="match status" value="1"/>
</dbReference>
<dbReference type="SUPFAM" id="SSF55729">
    <property type="entry name" value="Acyl-CoA N-acyltransferases (Nat)"/>
    <property type="match status" value="1"/>
</dbReference>
<dbReference type="STRING" id="1856405.BFC17_21250"/>
<evidence type="ECO:0000313" key="3">
    <source>
        <dbReference type="Proteomes" id="UP000176037"/>
    </source>
</evidence>
<dbReference type="EMBL" id="MJIC01000014">
    <property type="protein sequence ID" value="OFI34078.1"/>
    <property type="molecule type" value="Genomic_DNA"/>
</dbReference>
<evidence type="ECO:0000313" key="2">
    <source>
        <dbReference type="EMBL" id="OFI34078.1"/>
    </source>
</evidence>
<gene>
    <name evidence="2" type="ORF">BFC17_21250</name>
</gene>
<proteinExistence type="predicted"/>
<sequence length="678" mass="77612">MTTIQVSVETLDDIDSLKSDWSALFARSNKAPFLNWNWINSYFHNLKDHRCLFLAARQGSELVGAGILVFVSVGLKKFAYLNRFGDELLDQPWIEYNDFLIQKEDERRIRLALIDYCVEHLNWHEFVVGASIKEALAPYQLFELEQKTNWYSHTYQTRLNEFLSGKDYLASLSRNTRYQINRSIREYEKYGPIRFNIAASVLEALAWFEEAAPHHIARWKNTDVGSGFTNPVFVSFHRRFIQQAFEVNELDFIKVTAGSKVISYLYNFKEKDTVYFYLSANVYDQSLAHTKPGLVSHYLAISHYIDEGKACYDFMGGESQYKRSLANQCSPILINNFKRRTLKAKFEEKLRFIKHQIKYKKRETETYLAERQLIITGGVLNPASKPQYNNALAVKLDVDSSGPLRELNRLTYQPGTATQAPDTNITFKSGHISGNTLWLTTETEILEVGVDSMTVKNCYSDKCFNDLHHVIEHNNSLFIADTGLDCVMQMSLKSKQLTPLPVVVNACTRQNLPEDLRAVPSTKPHLAHPNYCFTLGDEVWVTRCDYMDAVCVNNPQRRIFIGDGLVHDGVVKGKYIYFTTVNGRIKVFDKKTLQLCTDIDLAIVAPHWKGWFRGITPITSEQVLIAMSKPRASKRQLSGSQESTLLLVDIFSNEVLQHWNLGDLGFDAVFSVLEVPKA</sequence>
<reference evidence="2 3" key="1">
    <citation type="submission" date="2016-09" db="EMBL/GenBank/DDBJ databases">
        <title>Alteromonas lipolytica, a new species isolated from sea water.</title>
        <authorList>
            <person name="Wu Y.-H."/>
            <person name="Cheng H."/>
            <person name="Xu X.-W."/>
        </authorList>
    </citation>
    <scope>NUCLEOTIDE SEQUENCE [LARGE SCALE GENOMIC DNA]</scope>
    <source>
        <strain evidence="2 3">JW12</strain>
    </source>
</reference>
<dbReference type="AlphaFoldDB" id="A0A1E8FER2"/>
<dbReference type="InterPro" id="IPR016181">
    <property type="entry name" value="Acyl_CoA_acyltransferase"/>
</dbReference>
<dbReference type="Gene3D" id="3.40.630.30">
    <property type="match status" value="1"/>
</dbReference>
<protein>
    <recommendedName>
        <fullName evidence="1">BioF2-like acetyltransferase domain-containing protein</fullName>
    </recommendedName>
</protein>
<comment type="caution">
    <text evidence="2">The sequence shown here is derived from an EMBL/GenBank/DDBJ whole genome shotgun (WGS) entry which is preliminary data.</text>
</comment>
<accession>A0A1E8FER2</accession>
<feature type="domain" description="BioF2-like acetyltransferase" evidence="1">
    <location>
        <begin position="174"/>
        <end position="323"/>
    </location>
</feature>
<dbReference type="OrthoDB" id="9808976at2"/>
<dbReference type="Proteomes" id="UP000176037">
    <property type="component" value="Unassembled WGS sequence"/>
</dbReference>
<dbReference type="RefSeq" id="WP_070177006.1">
    <property type="nucleotide sequence ID" value="NZ_BMJR01000003.1"/>
</dbReference>
<organism evidence="2 3">
    <name type="scientific">Alteromonas lipolytica</name>
    <dbReference type="NCBI Taxonomy" id="1856405"/>
    <lineage>
        <taxon>Bacteria</taxon>
        <taxon>Pseudomonadati</taxon>
        <taxon>Pseudomonadota</taxon>
        <taxon>Gammaproteobacteria</taxon>
        <taxon>Alteromonadales</taxon>
        <taxon>Alteromonadaceae</taxon>
        <taxon>Alteromonas/Salinimonas group</taxon>
        <taxon>Alteromonas</taxon>
    </lineage>
</organism>